<dbReference type="AlphaFoldDB" id="A0A6A6I222"/>
<evidence type="ECO:0008006" key="4">
    <source>
        <dbReference type="Google" id="ProtNLM"/>
    </source>
</evidence>
<organism evidence="2 3">
    <name type="scientific">Trematosphaeria pertusa</name>
    <dbReference type="NCBI Taxonomy" id="390896"/>
    <lineage>
        <taxon>Eukaryota</taxon>
        <taxon>Fungi</taxon>
        <taxon>Dikarya</taxon>
        <taxon>Ascomycota</taxon>
        <taxon>Pezizomycotina</taxon>
        <taxon>Dothideomycetes</taxon>
        <taxon>Pleosporomycetidae</taxon>
        <taxon>Pleosporales</taxon>
        <taxon>Massarineae</taxon>
        <taxon>Trematosphaeriaceae</taxon>
        <taxon>Trematosphaeria</taxon>
    </lineage>
</organism>
<dbReference type="PANTHER" id="PTHR39219:SF1">
    <property type="entry name" value="ER MEMBRANE PROTEIN COMPLEX SUBUNIT 10"/>
    <property type="match status" value="1"/>
</dbReference>
<sequence length="188" mass="20172">MLLSKLLLLPVAVASSVTIYVHSVPPTTGTASIIPSPIPLAHIEYDTSTTTPTGTVTSYTPPHGSYSPEHLLRIGLHDPKSGSWRGVVTSAASFADEYKKKFVVHVDEKGEPYHVGFGTSAKGQSGEEVEVEVVIRGVGPKPVLNKPIVLNAEGKLDSKEPEKTFLQKYWWAIGLFLLVQLVAGGGEK</sequence>
<dbReference type="RefSeq" id="XP_033679026.1">
    <property type="nucleotide sequence ID" value="XM_033829859.1"/>
</dbReference>
<keyword evidence="1" id="KW-0732">Signal</keyword>
<dbReference type="PANTHER" id="PTHR39219">
    <property type="entry name" value="ER MEMBRANE PROTEIN COMPLEX SUBUNIT 10"/>
    <property type="match status" value="1"/>
</dbReference>
<dbReference type="Pfam" id="PF21203">
    <property type="entry name" value="ECM10"/>
    <property type="match status" value="1"/>
</dbReference>
<feature type="chain" id="PRO_5025502391" description="Cyclin-dependent protein kinase regulator pho80" evidence="1">
    <location>
        <begin position="24"/>
        <end position="188"/>
    </location>
</feature>
<proteinExistence type="predicted"/>
<reference evidence="2" key="1">
    <citation type="journal article" date="2020" name="Stud. Mycol.">
        <title>101 Dothideomycetes genomes: a test case for predicting lifestyles and emergence of pathogens.</title>
        <authorList>
            <person name="Haridas S."/>
            <person name="Albert R."/>
            <person name="Binder M."/>
            <person name="Bloem J."/>
            <person name="Labutti K."/>
            <person name="Salamov A."/>
            <person name="Andreopoulos B."/>
            <person name="Baker S."/>
            <person name="Barry K."/>
            <person name="Bills G."/>
            <person name="Bluhm B."/>
            <person name="Cannon C."/>
            <person name="Castanera R."/>
            <person name="Culley D."/>
            <person name="Daum C."/>
            <person name="Ezra D."/>
            <person name="Gonzalez J."/>
            <person name="Henrissat B."/>
            <person name="Kuo A."/>
            <person name="Liang C."/>
            <person name="Lipzen A."/>
            <person name="Lutzoni F."/>
            <person name="Magnuson J."/>
            <person name="Mondo S."/>
            <person name="Nolan M."/>
            <person name="Ohm R."/>
            <person name="Pangilinan J."/>
            <person name="Park H.-J."/>
            <person name="Ramirez L."/>
            <person name="Alfaro M."/>
            <person name="Sun H."/>
            <person name="Tritt A."/>
            <person name="Yoshinaga Y."/>
            <person name="Zwiers L.-H."/>
            <person name="Turgeon B."/>
            <person name="Goodwin S."/>
            <person name="Spatafora J."/>
            <person name="Crous P."/>
            <person name="Grigoriev I."/>
        </authorList>
    </citation>
    <scope>NUCLEOTIDE SEQUENCE</scope>
    <source>
        <strain evidence="2">CBS 122368</strain>
    </source>
</reference>
<evidence type="ECO:0000313" key="2">
    <source>
        <dbReference type="EMBL" id="KAF2244022.1"/>
    </source>
</evidence>
<name>A0A6A6I222_9PLEO</name>
<accession>A0A6A6I222</accession>
<gene>
    <name evidence="2" type="ORF">BU26DRAFT_522745</name>
</gene>
<feature type="signal peptide" evidence="1">
    <location>
        <begin position="1"/>
        <end position="23"/>
    </location>
</feature>
<dbReference type="EMBL" id="ML987203">
    <property type="protein sequence ID" value="KAF2244022.1"/>
    <property type="molecule type" value="Genomic_DNA"/>
</dbReference>
<protein>
    <recommendedName>
        <fullName evidence="4">Cyclin-dependent protein kinase regulator pho80</fullName>
    </recommendedName>
</protein>
<dbReference type="GeneID" id="54583189"/>
<dbReference type="OrthoDB" id="1894652at2759"/>
<evidence type="ECO:0000313" key="3">
    <source>
        <dbReference type="Proteomes" id="UP000800094"/>
    </source>
</evidence>
<keyword evidence="3" id="KW-1185">Reference proteome</keyword>
<dbReference type="Proteomes" id="UP000800094">
    <property type="component" value="Unassembled WGS sequence"/>
</dbReference>
<evidence type="ECO:0000256" key="1">
    <source>
        <dbReference type="SAM" id="SignalP"/>
    </source>
</evidence>